<dbReference type="InterPro" id="IPR001254">
    <property type="entry name" value="Trypsin_dom"/>
</dbReference>
<keyword evidence="5" id="KW-0720">Serine protease</keyword>
<dbReference type="PANTHER" id="PTHR24264">
    <property type="entry name" value="TRYPSIN-RELATED"/>
    <property type="match status" value="1"/>
</dbReference>
<name>A0A3B4EWD4_9CICH</name>
<comment type="subcellular location">
    <subcellularLocation>
        <location evidence="1">Secreted</location>
        <location evidence="1">Extracellular space</location>
    </subcellularLocation>
</comment>
<organism evidence="11">
    <name type="scientific">Pundamilia nyererei</name>
    <dbReference type="NCBI Taxonomy" id="303518"/>
    <lineage>
        <taxon>Eukaryota</taxon>
        <taxon>Metazoa</taxon>
        <taxon>Chordata</taxon>
        <taxon>Craniata</taxon>
        <taxon>Vertebrata</taxon>
        <taxon>Euteleostomi</taxon>
        <taxon>Actinopterygii</taxon>
        <taxon>Neopterygii</taxon>
        <taxon>Teleostei</taxon>
        <taxon>Neoteleostei</taxon>
        <taxon>Acanthomorphata</taxon>
        <taxon>Ovalentaria</taxon>
        <taxon>Cichlomorphae</taxon>
        <taxon>Cichliformes</taxon>
        <taxon>Cichlidae</taxon>
        <taxon>African cichlids</taxon>
        <taxon>Pseudocrenilabrinae</taxon>
        <taxon>Haplochromini</taxon>
        <taxon>Pundamilia</taxon>
    </lineage>
</organism>
<dbReference type="Ensembl" id="ENSPNYT00000001420.1">
    <property type="protein sequence ID" value="ENSPNYP00000001396.1"/>
    <property type="gene ID" value="ENSPNYG00000001076.1"/>
</dbReference>
<dbReference type="PROSITE" id="PS00135">
    <property type="entry name" value="TRYPSIN_SER"/>
    <property type="match status" value="1"/>
</dbReference>
<accession>A0A3B4EWD4</accession>
<dbReference type="GO" id="GO:0006508">
    <property type="term" value="P:proteolysis"/>
    <property type="evidence" value="ECO:0007669"/>
    <property type="project" value="UniProtKB-KW"/>
</dbReference>
<dbReference type="SUPFAM" id="SSF50494">
    <property type="entry name" value="Trypsin-like serine proteases"/>
    <property type="match status" value="1"/>
</dbReference>
<keyword evidence="4" id="KW-0378">Hydrolase</keyword>
<comment type="catalytic activity">
    <reaction evidence="8">
        <text>Preferential cleavage: Arg-|-Xaa, Lys-|-Xaa.</text>
        <dbReference type="EC" id="3.4.21.4"/>
    </reaction>
</comment>
<evidence type="ECO:0000256" key="7">
    <source>
        <dbReference type="ARBA" id="ARBA00024195"/>
    </source>
</evidence>
<dbReference type="InterPro" id="IPR050127">
    <property type="entry name" value="Serine_Proteases_S1"/>
</dbReference>
<keyword evidence="2" id="KW-0964">Secreted</keyword>
<dbReference type="EC" id="3.4.21.4" evidence="9"/>
<dbReference type="PANTHER" id="PTHR24264:SF65">
    <property type="entry name" value="SRCR DOMAIN-CONTAINING PROTEIN"/>
    <property type="match status" value="1"/>
</dbReference>
<evidence type="ECO:0000256" key="6">
    <source>
        <dbReference type="ARBA" id="ARBA00023157"/>
    </source>
</evidence>
<dbReference type="Gene3D" id="2.40.10.10">
    <property type="entry name" value="Trypsin-like serine proteases"/>
    <property type="match status" value="1"/>
</dbReference>
<comment type="similarity">
    <text evidence="7">Belongs to the peptidase S1 family. CLIP subfamily.</text>
</comment>
<evidence type="ECO:0000256" key="4">
    <source>
        <dbReference type="ARBA" id="ARBA00022801"/>
    </source>
</evidence>
<dbReference type="FunFam" id="2.40.10.10:FF:000002">
    <property type="entry name" value="Transmembrane protease serine"/>
    <property type="match status" value="1"/>
</dbReference>
<dbReference type="InterPro" id="IPR043504">
    <property type="entry name" value="Peptidase_S1_PA_chymotrypsin"/>
</dbReference>
<dbReference type="CDD" id="cd00190">
    <property type="entry name" value="Tryp_SPc"/>
    <property type="match status" value="1"/>
</dbReference>
<keyword evidence="3" id="KW-0645">Protease</keyword>
<dbReference type="PROSITE" id="PS50240">
    <property type="entry name" value="TRYPSIN_DOM"/>
    <property type="match status" value="1"/>
</dbReference>
<evidence type="ECO:0000256" key="1">
    <source>
        <dbReference type="ARBA" id="ARBA00004239"/>
    </source>
</evidence>
<evidence type="ECO:0000256" key="5">
    <source>
        <dbReference type="ARBA" id="ARBA00022825"/>
    </source>
</evidence>
<dbReference type="GeneTree" id="ENSGT00940000163017"/>
<proteinExistence type="inferred from homology"/>
<dbReference type="SMART" id="SM00020">
    <property type="entry name" value="Tryp_SPc"/>
    <property type="match status" value="1"/>
</dbReference>
<evidence type="ECO:0000313" key="11">
    <source>
        <dbReference type="Ensembl" id="ENSPNYP00000001396.1"/>
    </source>
</evidence>
<protein>
    <recommendedName>
        <fullName evidence="9">trypsin</fullName>
        <ecNumber evidence="9">3.4.21.4</ecNumber>
    </recommendedName>
</protein>
<keyword evidence="6" id="KW-1015">Disulfide bond</keyword>
<evidence type="ECO:0000259" key="10">
    <source>
        <dbReference type="PROSITE" id="PS50240"/>
    </source>
</evidence>
<dbReference type="InterPro" id="IPR033116">
    <property type="entry name" value="TRYPSIN_SER"/>
</dbReference>
<dbReference type="GO" id="GO:0004252">
    <property type="term" value="F:serine-type endopeptidase activity"/>
    <property type="evidence" value="ECO:0007669"/>
    <property type="project" value="UniProtKB-EC"/>
</dbReference>
<dbReference type="AlphaFoldDB" id="A0A3B4EWD4"/>
<evidence type="ECO:0000256" key="8">
    <source>
        <dbReference type="ARBA" id="ARBA00036320"/>
    </source>
</evidence>
<evidence type="ECO:0000256" key="3">
    <source>
        <dbReference type="ARBA" id="ARBA00022670"/>
    </source>
</evidence>
<evidence type="ECO:0000256" key="9">
    <source>
        <dbReference type="ARBA" id="ARBA00038868"/>
    </source>
</evidence>
<dbReference type="GO" id="GO:0005615">
    <property type="term" value="C:extracellular space"/>
    <property type="evidence" value="ECO:0007669"/>
    <property type="project" value="TreeGrafter"/>
</dbReference>
<dbReference type="InterPro" id="IPR009003">
    <property type="entry name" value="Peptidase_S1_PA"/>
</dbReference>
<evidence type="ECO:0000256" key="2">
    <source>
        <dbReference type="ARBA" id="ARBA00022525"/>
    </source>
</evidence>
<feature type="domain" description="Peptidase S1" evidence="10">
    <location>
        <begin position="1"/>
        <end position="134"/>
    </location>
</feature>
<reference evidence="11" key="1">
    <citation type="submission" date="2023-09" db="UniProtKB">
        <authorList>
            <consortium name="Ensembl"/>
        </authorList>
    </citation>
    <scope>IDENTIFICATION</scope>
</reference>
<sequence>MFPSLCLFNHFVRPIDIWMTPLPLCDLSLCVLSPSPDGPRVNRLQEVNVTILPSDTCNQYYLGRIRPSMFCAGKDEGGLDACQGDSGGPLSCFTGTRYELAGLVSWGVGCGRAKRPGVYTRVQQHVQWMSDTMENRLPPKV</sequence>
<dbReference type="Pfam" id="PF00089">
    <property type="entry name" value="Trypsin"/>
    <property type="match status" value="1"/>
</dbReference>